<dbReference type="Pfam" id="PF13188">
    <property type="entry name" value="PAS_8"/>
    <property type="match status" value="1"/>
</dbReference>
<evidence type="ECO:0000256" key="5">
    <source>
        <dbReference type="ARBA" id="ARBA00022741"/>
    </source>
</evidence>
<gene>
    <name evidence="14" type="ORF">GETHOR_19380</name>
</gene>
<dbReference type="Proteomes" id="UP001242010">
    <property type="component" value="Chromosome"/>
</dbReference>
<comment type="catalytic activity">
    <reaction evidence="1">
        <text>ATP + protein L-histidine = ADP + protein N-phospho-L-histidine.</text>
        <dbReference type="EC" id="2.7.13.3"/>
    </reaction>
</comment>
<dbReference type="Gene3D" id="3.30.450.20">
    <property type="entry name" value="PAS domain"/>
    <property type="match status" value="2"/>
</dbReference>
<dbReference type="NCBIfam" id="TIGR00229">
    <property type="entry name" value="sensory_box"/>
    <property type="match status" value="2"/>
</dbReference>
<protein>
    <recommendedName>
        <fullName evidence="2">histidine kinase</fullName>
        <ecNumber evidence="2">2.7.13.3</ecNumber>
    </recommendedName>
</protein>
<keyword evidence="8" id="KW-0902">Two-component regulatory system</keyword>
<keyword evidence="5" id="KW-0547">Nucleotide-binding</keyword>
<dbReference type="Pfam" id="PF00512">
    <property type="entry name" value="HisKA"/>
    <property type="match status" value="1"/>
</dbReference>
<reference evidence="15" key="1">
    <citation type="journal article" date="2023" name="Int. J. Syst. Evol. Microbiol.">
        <title>Mesoterricola silvestris gen. nov., sp. nov., Mesoterricola sediminis sp. nov., Geothrix oryzae sp. nov., Geothrix edaphica sp. nov., Geothrix rubra sp. nov., and Geothrix limicola sp. nov., six novel members of Acidobacteriota isolated from soils.</title>
        <authorList>
            <person name="Itoh H."/>
            <person name="Sugisawa Y."/>
            <person name="Mise K."/>
            <person name="Xu Z."/>
            <person name="Kuniyasu M."/>
            <person name="Ushijima N."/>
            <person name="Kawano K."/>
            <person name="Kobayashi E."/>
            <person name="Shiratori Y."/>
            <person name="Masuda Y."/>
            <person name="Senoo K."/>
        </authorList>
    </citation>
    <scope>NUCLEOTIDE SEQUENCE [LARGE SCALE GENOMIC DNA]</scope>
    <source>
        <strain evidence="15">Red222</strain>
    </source>
</reference>
<evidence type="ECO:0000313" key="15">
    <source>
        <dbReference type="Proteomes" id="UP001242010"/>
    </source>
</evidence>
<dbReference type="InterPro" id="IPR003661">
    <property type="entry name" value="HisK_dim/P_dom"/>
</dbReference>
<dbReference type="PRINTS" id="PR00344">
    <property type="entry name" value="BCTRLSENSOR"/>
</dbReference>
<dbReference type="InterPro" id="IPR036890">
    <property type="entry name" value="HATPase_C_sf"/>
</dbReference>
<keyword evidence="10" id="KW-1133">Transmembrane helix</keyword>
<dbReference type="SUPFAM" id="SSF55785">
    <property type="entry name" value="PYP-like sensor domain (PAS domain)"/>
    <property type="match status" value="2"/>
</dbReference>
<keyword evidence="7" id="KW-0067">ATP-binding</keyword>
<proteinExistence type="predicted"/>
<feature type="domain" description="Histidine kinase" evidence="11">
    <location>
        <begin position="526"/>
        <end position="734"/>
    </location>
</feature>
<evidence type="ECO:0000313" key="14">
    <source>
        <dbReference type="EMBL" id="BDU69837.1"/>
    </source>
</evidence>
<evidence type="ECO:0000256" key="8">
    <source>
        <dbReference type="ARBA" id="ARBA00023012"/>
    </source>
</evidence>
<name>A0ABM8DS83_9BACT</name>
<keyword evidence="10" id="KW-0472">Membrane</keyword>
<dbReference type="InterPro" id="IPR004358">
    <property type="entry name" value="Sig_transdc_His_kin-like_C"/>
</dbReference>
<dbReference type="InterPro" id="IPR036097">
    <property type="entry name" value="HisK_dim/P_sf"/>
</dbReference>
<dbReference type="Pfam" id="PF02518">
    <property type="entry name" value="HATPase_c"/>
    <property type="match status" value="1"/>
</dbReference>
<dbReference type="InterPro" id="IPR000014">
    <property type="entry name" value="PAS"/>
</dbReference>
<evidence type="ECO:0000256" key="6">
    <source>
        <dbReference type="ARBA" id="ARBA00022777"/>
    </source>
</evidence>
<dbReference type="SUPFAM" id="SSF55874">
    <property type="entry name" value="ATPase domain of HSP90 chaperone/DNA topoisomerase II/histidine kinase"/>
    <property type="match status" value="1"/>
</dbReference>
<dbReference type="InterPro" id="IPR035965">
    <property type="entry name" value="PAS-like_dom_sf"/>
</dbReference>
<dbReference type="SUPFAM" id="SSF47384">
    <property type="entry name" value="Homodimeric domain of signal transducing histidine kinase"/>
    <property type="match status" value="1"/>
</dbReference>
<dbReference type="PROSITE" id="PS51257">
    <property type="entry name" value="PROKAR_LIPOPROTEIN"/>
    <property type="match status" value="1"/>
</dbReference>
<dbReference type="EC" id="2.7.13.3" evidence="2"/>
<dbReference type="CDD" id="cd00082">
    <property type="entry name" value="HisKA"/>
    <property type="match status" value="1"/>
</dbReference>
<dbReference type="InterPro" id="IPR013767">
    <property type="entry name" value="PAS_fold"/>
</dbReference>
<dbReference type="SUPFAM" id="SSF52172">
    <property type="entry name" value="CheY-like"/>
    <property type="match status" value="1"/>
</dbReference>
<dbReference type="PROSITE" id="PS50110">
    <property type="entry name" value="RESPONSE_REGULATORY"/>
    <property type="match status" value="1"/>
</dbReference>
<evidence type="ECO:0000256" key="4">
    <source>
        <dbReference type="ARBA" id="ARBA00022679"/>
    </source>
</evidence>
<dbReference type="SMART" id="SM00448">
    <property type="entry name" value="REC"/>
    <property type="match status" value="1"/>
</dbReference>
<sequence>MFKVPTSLIRPSMPRTFLFLLGIWSVIVGCILGVVLYFSTREEREIALNRAMDSYHKDLAYRRWASERGGVYVPLNGKTPPNPHLSHRPDRDITTSQGKALTLVNPAYMTRMVHELGADAYGLQGHITSLHPIRPENAPDAWERRALESFERGARNYSEVLRENGRPVLRYMGAFLVDSSCLACHAQQGYKVGDVRGGISVTVPVGSGPSALGLSHKAISLLAVASFWLMGAGAIFVWVRRIVRSAQVQQRMVEELKERSQRFEAIRATTPDSLWFLDREGLIQWVNETYCRLSGYDREELLGQPISLVEAQETPDEVAHHFADIQQGRDVEHRFRTQHRAKDGRILDLEVTTSLLSSKGEVVSFLRDITQEVQASRQIRESEARFRQLFESSPAPMFIHREGRILHANLAMARLLEAEDPGGILNREVMPFIHPDFQAVVGERARALHESNLPAQPMAMTLLTLKGREVWVEAQSVSLDLPGGLAGLVFAQDLTERRRAEDERLKLETEIQHAQKLDSLGSLAGGIAHDMNNVLAAILGMSSLLQAKAQGDDALARSLQTIEKAAGRGRDLVKGLTDFARKGLQEARIMDLNAMVREELDLLVRTSRQRFIFDVQLEDDLPPIMGEPSTLGSAFMNLCVNAFDAMPRGGTLQVRTRRQGAQVILVVADTGQGIPAEVLPRVTEPFFTTKPTGRGTGLGLAMVYGTMKAHGGALDIQSEVGKGTRISLSFPAAEKGAETAGAKPVASAPQAASLRILVVDDDALIRSILPAMLEQLGHQVETASSGLEALRRLDAGLPADLVILDHNMPGLSGAETLPRILQLRPGLRVLVTTGFLDNELKLLLAGFPAVLALQKPFTLAELRQLLEGLTGQDETGN</sequence>
<keyword evidence="6" id="KW-0418">Kinase</keyword>
<organism evidence="14 15">
    <name type="scientific">Geothrix oryzae</name>
    <dbReference type="NCBI Taxonomy" id="2927975"/>
    <lineage>
        <taxon>Bacteria</taxon>
        <taxon>Pseudomonadati</taxon>
        <taxon>Acidobacteriota</taxon>
        <taxon>Holophagae</taxon>
        <taxon>Holophagales</taxon>
        <taxon>Holophagaceae</taxon>
        <taxon>Geothrix</taxon>
    </lineage>
</organism>
<dbReference type="SMART" id="SM00387">
    <property type="entry name" value="HATPase_c"/>
    <property type="match status" value="1"/>
</dbReference>
<dbReference type="Gene3D" id="1.10.287.130">
    <property type="match status" value="1"/>
</dbReference>
<dbReference type="InterPro" id="IPR011006">
    <property type="entry name" value="CheY-like_superfamily"/>
</dbReference>
<feature type="domain" description="PAS" evidence="13">
    <location>
        <begin position="259"/>
        <end position="304"/>
    </location>
</feature>
<dbReference type="EMBL" id="AP027079">
    <property type="protein sequence ID" value="BDU69837.1"/>
    <property type="molecule type" value="Genomic_DNA"/>
</dbReference>
<feature type="modified residue" description="4-aspartylphosphate" evidence="9">
    <location>
        <position position="805"/>
    </location>
</feature>
<accession>A0ABM8DS83</accession>
<dbReference type="InterPro" id="IPR003594">
    <property type="entry name" value="HATPase_dom"/>
</dbReference>
<evidence type="ECO:0000256" key="3">
    <source>
        <dbReference type="ARBA" id="ARBA00022553"/>
    </source>
</evidence>
<keyword evidence="4" id="KW-0808">Transferase</keyword>
<keyword evidence="3 9" id="KW-0597">Phosphoprotein</keyword>
<evidence type="ECO:0000256" key="7">
    <source>
        <dbReference type="ARBA" id="ARBA00022840"/>
    </source>
</evidence>
<dbReference type="InterPro" id="IPR021796">
    <property type="entry name" value="Tll0287-like_dom"/>
</dbReference>
<dbReference type="PROSITE" id="PS50109">
    <property type="entry name" value="HIS_KIN"/>
    <property type="match status" value="1"/>
</dbReference>
<feature type="transmembrane region" description="Helical" evidence="10">
    <location>
        <begin position="17"/>
        <end position="38"/>
    </location>
</feature>
<dbReference type="SMART" id="SM00091">
    <property type="entry name" value="PAS"/>
    <property type="match status" value="2"/>
</dbReference>
<dbReference type="RefSeq" id="WP_286353558.1">
    <property type="nucleotide sequence ID" value="NZ_AP027079.1"/>
</dbReference>
<keyword evidence="15" id="KW-1185">Reference proteome</keyword>
<dbReference type="CDD" id="cd00156">
    <property type="entry name" value="REC"/>
    <property type="match status" value="1"/>
</dbReference>
<dbReference type="SMART" id="SM00388">
    <property type="entry name" value="HisKA"/>
    <property type="match status" value="1"/>
</dbReference>
<feature type="transmembrane region" description="Helical" evidence="10">
    <location>
        <begin position="218"/>
        <end position="239"/>
    </location>
</feature>
<feature type="domain" description="Response regulatory" evidence="12">
    <location>
        <begin position="755"/>
        <end position="870"/>
    </location>
</feature>
<dbReference type="Pfam" id="PF00072">
    <property type="entry name" value="Response_reg"/>
    <property type="match status" value="1"/>
</dbReference>
<evidence type="ECO:0000259" key="12">
    <source>
        <dbReference type="PROSITE" id="PS50110"/>
    </source>
</evidence>
<evidence type="ECO:0000256" key="9">
    <source>
        <dbReference type="PROSITE-ProRule" id="PRU00169"/>
    </source>
</evidence>
<dbReference type="PANTHER" id="PTHR43065:SF46">
    <property type="entry name" value="C4-DICARBOXYLATE TRANSPORT SENSOR PROTEIN DCTB"/>
    <property type="match status" value="1"/>
</dbReference>
<dbReference type="PANTHER" id="PTHR43065">
    <property type="entry name" value="SENSOR HISTIDINE KINASE"/>
    <property type="match status" value="1"/>
</dbReference>
<dbReference type="InterPro" id="IPR005467">
    <property type="entry name" value="His_kinase_dom"/>
</dbReference>
<evidence type="ECO:0000256" key="2">
    <source>
        <dbReference type="ARBA" id="ARBA00012438"/>
    </source>
</evidence>
<evidence type="ECO:0000259" key="11">
    <source>
        <dbReference type="PROSITE" id="PS50109"/>
    </source>
</evidence>
<dbReference type="Gene3D" id="3.30.565.10">
    <property type="entry name" value="Histidine kinase-like ATPase, C-terminal domain"/>
    <property type="match status" value="1"/>
</dbReference>
<keyword evidence="10" id="KW-0812">Transmembrane</keyword>
<dbReference type="CDD" id="cd00130">
    <property type="entry name" value="PAS"/>
    <property type="match status" value="2"/>
</dbReference>
<evidence type="ECO:0000259" key="13">
    <source>
        <dbReference type="PROSITE" id="PS50112"/>
    </source>
</evidence>
<dbReference type="InterPro" id="IPR001789">
    <property type="entry name" value="Sig_transdc_resp-reg_receiver"/>
</dbReference>
<evidence type="ECO:0000256" key="10">
    <source>
        <dbReference type="SAM" id="Phobius"/>
    </source>
</evidence>
<dbReference type="PROSITE" id="PS50112">
    <property type="entry name" value="PAS"/>
    <property type="match status" value="1"/>
</dbReference>
<dbReference type="Pfam" id="PF11845">
    <property type="entry name" value="Tll0287-like"/>
    <property type="match status" value="1"/>
</dbReference>
<dbReference type="Pfam" id="PF00989">
    <property type="entry name" value="PAS"/>
    <property type="match status" value="1"/>
</dbReference>
<dbReference type="Gene3D" id="3.40.50.2300">
    <property type="match status" value="1"/>
</dbReference>
<evidence type="ECO:0000256" key="1">
    <source>
        <dbReference type="ARBA" id="ARBA00000085"/>
    </source>
</evidence>